<evidence type="ECO:0000313" key="1">
    <source>
        <dbReference type="EMBL" id="NGP75125.1"/>
    </source>
</evidence>
<sequence length="199" mass="22363">MKQLNELRRETFRLSNALLCVLIASVLVFSTACDSPVVSSQNMESTDQVTKLSTESHRPEVAISHDMLARIRSATAKYHDVRKAEIKGYGEATPFIPFMGYHYINGGLMDLNVNITMPEALVYVHNPADPNSRRLVAVEYLVPDNLVSSEEELPDLFPGDHDHWHHVEDAGVWGLHAWVWYPNPEGVFHDTNPRVGTGD</sequence>
<name>A0A6M1SZ34_9BACT</name>
<keyword evidence="2" id="KW-1185">Reference proteome</keyword>
<dbReference type="AlphaFoldDB" id="A0A6M1SZ34"/>
<proteinExistence type="predicted"/>
<comment type="caution">
    <text evidence="1">The sequence shown here is derived from an EMBL/GenBank/DDBJ whole genome shotgun (WGS) entry which is preliminary data.</text>
</comment>
<dbReference type="Proteomes" id="UP000473278">
    <property type="component" value="Unassembled WGS sequence"/>
</dbReference>
<dbReference type="RefSeq" id="WP_165138146.1">
    <property type="nucleotide sequence ID" value="NZ_JAALLT010000001.1"/>
</dbReference>
<protein>
    <submittedName>
        <fullName evidence="1">Uncharacterized protein</fullName>
    </submittedName>
</protein>
<reference evidence="1 2" key="1">
    <citation type="submission" date="2020-02" db="EMBL/GenBank/DDBJ databases">
        <title>Balneolaceae bacterium YR4-1, complete genome.</title>
        <authorList>
            <person name="Li Y."/>
            <person name="Wu S."/>
        </authorList>
    </citation>
    <scope>NUCLEOTIDE SEQUENCE [LARGE SCALE GENOMIC DNA]</scope>
    <source>
        <strain evidence="1 2">YR4-1</strain>
    </source>
</reference>
<gene>
    <name evidence="1" type="ORF">G3570_00660</name>
</gene>
<dbReference type="EMBL" id="JAALLT010000001">
    <property type="protein sequence ID" value="NGP75125.1"/>
    <property type="molecule type" value="Genomic_DNA"/>
</dbReference>
<evidence type="ECO:0000313" key="2">
    <source>
        <dbReference type="Proteomes" id="UP000473278"/>
    </source>
</evidence>
<organism evidence="1 2">
    <name type="scientific">Halalkalibaculum roseum</name>
    <dbReference type="NCBI Taxonomy" id="2709311"/>
    <lineage>
        <taxon>Bacteria</taxon>
        <taxon>Pseudomonadati</taxon>
        <taxon>Balneolota</taxon>
        <taxon>Balneolia</taxon>
        <taxon>Balneolales</taxon>
        <taxon>Balneolaceae</taxon>
        <taxon>Halalkalibaculum</taxon>
    </lineage>
</organism>
<accession>A0A6M1SZ34</accession>
<dbReference type="PROSITE" id="PS51257">
    <property type="entry name" value="PROKAR_LIPOPROTEIN"/>
    <property type="match status" value="1"/>
</dbReference>